<feature type="site" description="Interaction with tRNA" evidence="9">
    <location>
        <position position="153"/>
    </location>
</feature>
<evidence type="ECO:0000256" key="9">
    <source>
        <dbReference type="HAMAP-Rule" id="MF_00144"/>
    </source>
</evidence>
<dbReference type="HAMAP" id="MF_00144">
    <property type="entry name" value="tRNA_thiouridyl_MnmA"/>
    <property type="match status" value="1"/>
</dbReference>
<dbReference type="GO" id="GO:0002143">
    <property type="term" value="P:tRNA wobble position uridine thiolation"/>
    <property type="evidence" value="ECO:0007669"/>
    <property type="project" value="TreeGrafter"/>
</dbReference>
<dbReference type="InterPro" id="IPR046884">
    <property type="entry name" value="MnmA-like_central"/>
</dbReference>
<feature type="active site" description="Cysteine persulfide intermediate" evidence="9">
    <location>
        <position position="224"/>
    </location>
</feature>
<dbReference type="SUPFAM" id="SSF52402">
    <property type="entry name" value="Adenine nucleotide alpha hydrolases-like"/>
    <property type="match status" value="1"/>
</dbReference>
<gene>
    <name evidence="9 12" type="primary">mnmA</name>
    <name evidence="12" type="ORF">METEAL_21870</name>
</gene>
<dbReference type="PANTHER" id="PTHR11933:SF5">
    <property type="entry name" value="MITOCHONDRIAL TRNA-SPECIFIC 2-THIOURIDYLASE 1"/>
    <property type="match status" value="1"/>
</dbReference>
<name>A0AA48KC04_9BACT</name>
<dbReference type="InterPro" id="IPR004506">
    <property type="entry name" value="MnmA-like"/>
</dbReference>
<comment type="catalytic activity">
    <reaction evidence="8 9">
        <text>S-sulfanyl-L-cysteinyl-[protein] + uridine(34) in tRNA + AH2 + ATP = 2-thiouridine(34) in tRNA + L-cysteinyl-[protein] + A + AMP + diphosphate + H(+)</text>
        <dbReference type="Rhea" id="RHEA:47032"/>
        <dbReference type="Rhea" id="RHEA-COMP:10131"/>
        <dbReference type="Rhea" id="RHEA-COMP:11726"/>
        <dbReference type="Rhea" id="RHEA-COMP:11727"/>
        <dbReference type="Rhea" id="RHEA-COMP:11728"/>
        <dbReference type="ChEBI" id="CHEBI:13193"/>
        <dbReference type="ChEBI" id="CHEBI:15378"/>
        <dbReference type="ChEBI" id="CHEBI:17499"/>
        <dbReference type="ChEBI" id="CHEBI:29950"/>
        <dbReference type="ChEBI" id="CHEBI:30616"/>
        <dbReference type="ChEBI" id="CHEBI:33019"/>
        <dbReference type="ChEBI" id="CHEBI:61963"/>
        <dbReference type="ChEBI" id="CHEBI:65315"/>
        <dbReference type="ChEBI" id="CHEBI:87170"/>
        <dbReference type="ChEBI" id="CHEBI:456215"/>
        <dbReference type="EC" id="2.8.1.13"/>
    </reaction>
</comment>
<comment type="function">
    <text evidence="9">Catalyzes the 2-thiolation of uridine at the wobble position (U34) of tRNA, leading to the formation of s(2)U34.</text>
</comment>
<feature type="site" description="Interaction with tRNA" evidence="9">
    <location>
        <position position="363"/>
    </location>
</feature>
<evidence type="ECO:0000259" key="11">
    <source>
        <dbReference type="Pfam" id="PF20259"/>
    </source>
</evidence>
<keyword evidence="7" id="KW-1015">Disulfide bond</keyword>
<organism evidence="12 13">
    <name type="scientific">Mesoterricola silvestris</name>
    <dbReference type="NCBI Taxonomy" id="2927979"/>
    <lineage>
        <taxon>Bacteria</taxon>
        <taxon>Pseudomonadati</taxon>
        <taxon>Acidobacteriota</taxon>
        <taxon>Holophagae</taxon>
        <taxon>Holophagales</taxon>
        <taxon>Holophagaceae</taxon>
        <taxon>Mesoterricola</taxon>
    </lineage>
</organism>
<dbReference type="InterPro" id="IPR023382">
    <property type="entry name" value="MnmA-like_central_sf"/>
</dbReference>
<dbReference type="Pfam" id="PF03054">
    <property type="entry name" value="tRNA_Me_trans"/>
    <property type="match status" value="1"/>
</dbReference>
<feature type="binding site" evidence="9">
    <location>
        <begin position="31"/>
        <end position="38"/>
    </location>
    <ligand>
        <name>ATP</name>
        <dbReference type="ChEBI" id="CHEBI:30616"/>
    </ligand>
</feature>
<evidence type="ECO:0000259" key="10">
    <source>
        <dbReference type="Pfam" id="PF20258"/>
    </source>
</evidence>
<keyword evidence="4 9" id="KW-0547">Nucleotide-binding</keyword>
<comment type="similarity">
    <text evidence="9">Belongs to the MnmA/TRMU family.</text>
</comment>
<comment type="subcellular location">
    <subcellularLocation>
        <location evidence="9">Cytoplasm</location>
    </subcellularLocation>
</comment>
<protein>
    <recommendedName>
        <fullName evidence="9">tRNA-specific 2-thiouridylase MnmA</fullName>
        <ecNumber evidence="9">2.8.1.13</ecNumber>
    </recommendedName>
</protein>
<proteinExistence type="inferred from homology"/>
<dbReference type="EC" id="2.8.1.13" evidence="9"/>
<evidence type="ECO:0000256" key="1">
    <source>
        <dbReference type="ARBA" id="ARBA00022555"/>
    </source>
</evidence>
<feature type="domain" description="tRNA-specific 2-thiouridylase MnmA-like central" evidence="11">
    <location>
        <begin position="245"/>
        <end position="298"/>
    </location>
</feature>
<dbReference type="InterPro" id="IPR046885">
    <property type="entry name" value="MnmA-like_C"/>
</dbReference>
<dbReference type="Gene3D" id="2.40.30.10">
    <property type="entry name" value="Translation factors"/>
    <property type="match status" value="1"/>
</dbReference>
<evidence type="ECO:0000256" key="8">
    <source>
        <dbReference type="ARBA" id="ARBA00051542"/>
    </source>
</evidence>
<evidence type="ECO:0000256" key="4">
    <source>
        <dbReference type="ARBA" id="ARBA00022741"/>
    </source>
</evidence>
<accession>A0AA48KC04</accession>
<feature type="binding site" evidence="9">
    <location>
        <position position="152"/>
    </location>
    <ligand>
        <name>ATP</name>
        <dbReference type="ChEBI" id="CHEBI:30616"/>
    </ligand>
</feature>
<feature type="active site" description="Nucleophile" evidence="9">
    <location>
        <position position="128"/>
    </location>
</feature>
<evidence type="ECO:0000256" key="2">
    <source>
        <dbReference type="ARBA" id="ARBA00022679"/>
    </source>
</evidence>
<dbReference type="CDD" id="cd01998">
    <property type="entry name" value="MnmA_TRMU-like"/>
    <property type="match status" value="1"/>
</dbReference>
<dbReference type="AlphaFoldDB" id="A0AA48KC04"/>
<dbReference type="InterPro" id="IPR014729">
    <property type="entry name" value="Rossmann-like_a/b/a_fold"/>
</dbReference>
<dbReference type="GO" id="GO:0005524">
    <property type="term" value="F:ATP binding"/>
    <property type="evidence" value="ECO:0007669"/>
    <property type="project" value="UniProtKB-KW"/>
</dbReference>
<dbReference type="Gene3D" id="2.30.30.280">
    <property type="entry name" value="Adenine nucleotide alpha hydrolases-like domains"/>
    <property type="match status" value="1"/>
</dbReference>
<dbReference type="GO" id="GO:0000049">
    <property type="term" value="F:tRNA binding"/>
    <property type="evidence" value="ECO:0007669"/>
    <property type="project" value="UniProtKB-KW"/>
</dbReference>
<keyword evidence="13" id="KW-1185">Reference proteome</keyword>
<dbReference type="NCBIfam" id="TIGR00420">
    <property type="entry name" value="trmU"/>
    <property type="match status" value="1"/>
</dbReference>
<keyword evidence="1 9" id="KW-0820">tRNA-binding</keyword>
<dbReference type="GO" id="GO:0103016">
    <property type="term" value="F:tRNA-uridine 2-sulfurtransferase activity"/>
    <property type="evidence" value="ECO:0007669"/>
    <property type="project" value="UniProtKB-EC"/>
</dbReference>
<keyword evidence="2 9" id="KW-0808">Transferase</keyword>
<evidence type="ECO:0000313" key="13">
    <source>
        <dbReference type="Proteomes" id="UP001238179"/>
    </source>
</evidence>
<evidence type="ECO:0000256" key="5">
    <source>
        <dbReference type="ARBA" id="ARBA00022840"/>
    </source>
</evidence>
<evidence type="ECO:0000256" key="3">
    <source>
        <dbReference type="ARBA" id="ARBA00022694"/>
    </source>
</evidence>
<feature type="region of interest" description="Interaction with tRNA" evidence="9">
    <location>
        <begin position="174"/>
        <end position="176"/>
    </location>
</feature>
<dbReference type="KEGG" id="msil:METEAL_21870"/>
<evidence type="ECO:0000256" key="6">
    <source>
        <dbReference type="ARBA" id="ARBA00022884"/>
    </source>
</evidence>
<evidence type="ECO:0000313" key="12">
    <source>
        <dbReference type="EMBL" id="BDU73013.1"/>
    </source>
</evidence>
<comment type="caution">
    <text evidence="9">Lacks conserved residue(s) required for the propagation of feature annotation.</text>
</comment>
<keyword evidence="9" id="KW-0963">Cytoplasm</keyword>
<dbReference type="GO" id="GO:0005737">
    <property type="term" value="C:cytoplasm"/>
    <property type="evidence" value="ECO:0007669"/>
    <property type="project" value="UniProtKB-SubCell"/>
</dbReference>
<dbReference type="Pfam" id="PF20259">
    <property type="entry name" value="tRNA_Me_trans_M"/>
    <property type="match status" value="1"/>
</dbReference>
<dbReference type="NCBIfam" id="NF001138">
    <property type="entry name" value="PRK00143.1"/>
    <property type="match status" value="1"/>
</dbReference>
<keyword evidence="5 9" id="KW-0067">ATP-binding</keyword>
<reference evidence="13" key="1">
    <citation type="journal article" date="2023" name="Int. J. Syst. Evol. Microbiol.">
        <title>Mesoterricola silvestris gen. nov., sp. nov., Mesoterricola sediminis sp. nov., Geothrix oryzae sp. nov., Geothrix edaphica sp. nov., Geothrix rubra sp. nov., and Geothrix limicola sp. nov., six novel members of Acidobacteriota isolated from soils.</title>
        <authorList>
            <person name="Itoh H."/>
            <person name="Sugisawa Y."/>
            <person name="Mise K."/>
            <person name="Xu Z."/>
            <person name="Kuniyasu M."/>
            <person name="Ushijima N."/>
            <person name="Kawano K."/>
            <person name="Kobayashi E."/>
            <person name="Shiratori Y."/>
            <person name="Masuda Y."/>
            <person name="Senoo K."/>
        </authorList>
    </citation>
    <scope>NUCLEOTIDE SEQUENCE [LARGE SCALE GENOMIC DNA]</scope>
    <source>
        <strain evidence="13">W79</strain>
    </source>
</reference>
<sequence>MGGESSLLLDHAIACVRAHPGLGEGDRVLAAMSGGIDSSVMAALLGRAGFDVVGVSMQLFDKTRGGTRPETQGKCCTLDDFQDARRVAFQEGFPHYVLDLEGPFKAEVIDPFVRDYLAGETPSPCIRCNQHLKFRALLDAAADLDCAFVATGHYARITRDGAGYHLLKASDPQKDQSYFLFTHDQASLARTLFPLAGFTKVEVRQLARDLGLHLAEKAESQEICFIPQRYDRYIEEEGLAPEGGAEGPIRHLDGRVLGTHTGFWRFTVGQRKGIGVAYAAPLFVVRVDPATRTVWVGEAERLLGGEFTVKDLSWCGEAPAGDLDCRVRIRSRGAEAEARVRPLGGGRARVHLREPQRAIAPGQAAVFYRGEEVAGGGWIEAPAMG</sequence>
<evidence type="ECO:0000256" key="7">
    <source>
        <dbReference type="ARBA" id="ARBA00023157"/>
    </source>
</evidence>
<dbReference type="PANTHER" id="PTHR11933">
    <property type="entry name" value="TRNA 5-METHYLAMINOMETHYL-2-THIOURIDYLATE -METHYLTRANSFERASE"/>
    <property type="match status" value="1"/>
</dbReference>
<dbReference type="Gene3D" id="3.40.50.620">
    <property type="entry name" value="HUPs"/>
    <property type="match status" value="1"/>
</dbReference>
<dbReference type="EMBL" id="AP027080">
    <property type="protein sequence ID" value="BDU73013.1"/>
    <property type="molecule type" value="Genomic_DNA"/>
</dbReference>
<dbReference type="Proteomes" id="UP001238179">
    <property type="component" value="Chromosome"/>
</dbReference>
<keyword evidence="3 9" id="KW-0819">tRNA processing</keyword>
<keyword evidence="6 9" id="KW-0694">RNA-binding</keyword>
<feature type="binding site" evidence="9">
    <location>
        <position position="57"/>
    </location>
    <ligand>
        <name>ATP</name>
        <dbReference type="ChEBI" id="CHEBI:30616"/>
    </ligand>
</feature>
<feature type="domain" description="tRNA-specific 2-thiouridylase MnmA-like C-terminal" evidence="10">
    <location>
        <begin position="306"/>
        <end position="379"/>
    </location>
</feature>
<dbReference type="Pfam" id="PF20258">
    <property type="entry name" value="tRNA_Me_trans_C"/>
    <property type="match status" value="1"/>
</dbReference>